<name>X6LZA2_RETFI</name>
<comment type="caution">
    <text evidence="3">The sequence shown here is derived from an EMBL/GenBank/DDBJ whole genome shotgun (WGS) entry which is preliminary data.</text>
</comment>
<feature type="region of interest" description="Disordered" evidence="2">
    <location>
        <begin position="55"/>
        <end position="78"/>
    </location>
</feature>
<feature type="compositionally biased region" description="Polar residues" evidence="2">
    <location>
        <begin position="56"/>
        <end position="74"/>
    </location>
</feature>
<dbReference type="InterPro" id="IPR013083">
    <property type="entry name" value="Znf_RING/FYVE/PHD"/>
</dbReference>
<dbReference type="SUPFAM" id="SSF50965">
    <property type="entry name" value="Galactose oxidase, central domain"/>
    <property type="match status" value="1"/>
</dbReference>
<keyword evidence="4" id="KW-1185">Reference proteome</keyword>
<feature type="compositionally biased region" description="Acidic residues" evidence="2">
    <location>
        <begin position="328"/>
        <end position="353"/>
    </location>
</feature>
<dbReference type="InterPro" id="IPR011043">
    <property type="entry name" value="Gal_Oxase/kelch_b-propeller"/>
</dbReference>
<organism evidence="3 4">
    <name type="scientific">Reticulomyxa filosa</name>
    <dbReference type="NCBI Taxonomy" id="46433"/>
    <lineage>
        <taxon>Eukaryota</taxon>
        <taxon>Sar</taxon>
        <taxon>Rhizaria</taxon>
        <taxon>Retaria</taxon>
        <taxon>Foraminifera</taxon>
        <taxon>Monothalamids</taxon>
        <taxon>Reticulomyxidae</taxon>
        <taxon>Reticulomyxa</taxon>
    </lineage>
</organism>
<evidence type="ECO:0000256" key="1">
    <source>
        <dbReference type="SAM" id="Coils"/>
    </source>
</evidence>
<dbReference type="AlphaFoldDB" id="X6LZA2"/>
<accession>X6LZA2</accession>
<feature type="coiled-coil region" evidence="1">
    <location>
        <begin position="287"/>
        <end position="321"/>
    </location>
</feature>
<sequence length="810" mass="93717">KIKRIKAIIEKYNTVDVRITFVLLLMTTLVPDELSKSFSYKQYVKKQIVLAKITQRKSQQGENTNSNNIISNQKTHSKDKEVFEAMNESKEEEKKEIDQTGMAPIPFNIQSCFDKNWVMHLNQSEHINHFICVICKRVANSPVEINCPQHEDMDETLIAGENCLKQFITNNSTCPIQPHDDCQYSVIKPMRRLINDLTVICPRQFQQELQTSGRNEEGQTFGSMAVICDFKGKIKDISDHLNKSCVLKLVDCWFKEFNCSYSCQEQELEKHLNSNMKQHFDLVMTKFASMQRTIQQQQEEIEKLQLKNEKLKSYIEVVEEEYKKDDPYDAEDIDEEEQGDDNGDDGDDSDEENGNFNDGVDDNNYSDGDDDNHSDGNDDNHSDGNNDNHSDGNNDNHSDGNDGNSDGGVDSNANDSDGNDGNSDGRVDSNANDSDDIDDSDNNQEGEKEKDDNENYEHMNRATVNNRNCYSYHTIKDKYKLICEYPFKESGHCVVKLVNNDNCKNANEMTLLSFGGYPKHTLVMKYISVWENENEQKQLSIDYNIWEPLMDSHDNEISIGNEEDDYYKVRAVIGGRNHNLLFITRYSSYIDVFDLNTFQFIKRDTLPGGYVHSQCFVSKSENIMLLFCWNLGLSIEYDEINNTFQYQELQVNENIEVICAYVYICASDLILFFGGKYEGFANEIYQYSIIDNQWSKFKKNFPLTLKHCVGILNDDNKFIHVVGIYKDTDTYIGHLLNQAIPKHIKINTSELLENKKQWIMEKELLQIEQIYHEFEDMDKIDISFKVIGLFCAFQKKKKKKTKKKIITYAI</sequence>
<dbReference type="Gene3D" id="3.30.40.10">
    <property type="entry name" value="Zinc/RING finger domain, C3HC4 (zinc finger)"/>
    <property type="match status" value="1"/>
</dbReference>
<feature type="non-terminal residue" evidence="3">
    <location>
        <position position="1"/>
    </location>
</feature>
<feature type="compositionally biased region" description="Basic and acidic residues" evidence="2">
    <location>
        <begin position="371"/>
        <end position="400"/>
    </location>
</feature>
<dbReference type="PANTHER" id="PTHR36812:SF9">
    <property type="entry name" value="MYB-LIKE PROTEIN X ISOFORM X1"/>
    <property type="match status" value="1"/>
</dbReference>
<protein>
    <submittedName>
        <fullName evidence="3">Uncharacterized protein</fullName>
    </submittedName>
</protein>
<keyword evidence="1" id="KW-0175">Coiled coil</keyword>
<dbReference type="Proteomes" id="UP000023152">
    <property type="component" value="Unassembled WGS sequence"/>
</dbReference>
<reference evidence="3 4" key="1">
    <citation type="journal article" date="2013" name="Curr. Biol.">
        <title>The Genome of the Foraminiferan Reticulomyxa filosa.</title>
        <authorList>
            <person name="Glockner G."/>
            <person name="Hulsmann N."/>
            <person name="Schleicher M."/>
            <person name="Noegel A.A."/>
            <person name="Eichinger L."/>
            <person name="Gallinger C."/>
            <person name="Pawlowski J."/>
            <person name="Sierra R."/>
            <person name="Euteneuer U."/>
            <person name="Pillet L."/>
            <person name="Moustafa A."/>
            <person name="Platzer M."/>
            <person name="Groth M."/>
            <person name="Szafranski K."/>
            <person name="Schliwa M."/>
        </authorList>
    </citation>
    <scope>NUCLEOTIDE SEQUENCE [LARGE SCALE GENOMIC DNA]</scope>
</reference>
<dbReference type="EMBL" id="ASPP01027538">
    <property type="protein sequence ID" value="ETO06065.1"/>
    <property type="molecule type" value="Genomic_DNA"/>
</dbReference>
<feature type="compositionally biased region" description="Basic and acidic residues" evidence="2">
    <location>
        <begin position="445"/>
        <end position="459"/>
    </location>
</feature>
<evidence type="ECO:0000256" key="2">
    <source>
        <dbReference type="SAM" id="MobiDB-lite"/>
    </source>
</evidence>
<feature type="compositionally biased region" description="Low complexity" evidence="2">
    <location>
        <begin position="354"/>
        <end position="366"/>
    </location>
</feature>
<proteinExistence type="predicted"/>
<evidence type="ECO:0000313" key="4">
    <source>
        <dbReference type="Proteomes" id="UP000023152"/>
    </source>
</evidence>
<feature type="compositionally biased region" description="Acidic residues" evidence="2">
    <location>
        <begin position="433"/>
        <end position="444"/>
    </location>
</feature>
<evidence type="ECO:0000313" key="3">
    <source>
        <dbReference type="EMBL" id="ETO06065.1"/>
    </source>
</evidence>
<feature type="compositionally biased region" description="Low complexity" evidence="2">
    <location>
        <begin position="401"/>
        <end position="432"/>
    </location>
</feature>
<feature type="region of interest" description="Disordered" evidence="2">
    <location>
        <begin position="322"/>
        <end position="459"/>
    </location>
</feature>
<dbReference type="PANTHER" id="PTHR36812">
    <property type="entry name" value="NEUROFILAMENT TRIPLET M PROTEIN-LIKE PROTEIN"/>
    <property type="match status" value="1"/>
</dbReference>
<gene>
    <name evidence="3" type="ORF">RFI_31330</name>
</gene>